<sequence>MAEEEKEESQESEGSETQKKGGSNIVLILIVVLLVLVLAIGGVVAYLMLSGDDETIDDTTIKQEKIEKKRSRRNNEEMGVGPMYPLDKFTVNLMSENGRRYLVVKMNMEEDSEELTPELDKKTPLIRDIVISILSSKTVEEITTAKGKEKLKEEILNQINKHLEDGEIRHVYFTEFVIQ</sequence>
<comment type="similarity">
    <text evidence="3 10">Belongs to the FliL family.</text>
</comment>
<dbReference type="RefSeq" id="WP_286337352.1">
    <property type="nucleotide sequence ID" value="NZ_AP027370.1"/>
</dbReference>
<keyword evidence="7 10" id="KW-0283">Flagellar rotation</keyword>
<evidence type="ECO:0000256" key="4">
    <source>
        <dbReference type="ARBA" id="ARBA00022475"/>
    </source>
</evidence>
<comment type="subcellular location">
    <subcellularLocation>
        <location evidence="2">Cell membrane</location>
        <topology evidence="2">Single-pass membrane protein</topology>
    </subcellularLocation>
</comment>
<keyword evidence="8 10" id="KW-1133">Transmembrane helix</keyword>
<evidence type="ECO:0000256" key="9">
    <source>
        <dbReference type="ARBA" id="ARBA00023136"/>
    </source>
</evidence>
<dbReference type="NCBIfam" id="NF006283">
    <property type="entry name" value="PRK08455.1"/>
    <property type="match status" value="1"/>
</dbReference>
<keyword evidence="11" id="KW-0282">Flagellum</keyword>
<keyword evidence="11" id="KW-0966">Cell projection</keyword>
<evidence type="ECO:0000256" key="3">
    <source>
        <dbReference type="ARBA" id="ARBA00008281"/>
    </source>
</evidence>
<evidence type="ECO:0000256" key="6">
    <source>
        <dbReference type="ARBA" id="ARBA00022692"/>
    </source>
</evidence>
<evidence type="ECO:0000256" key="2">
    <source>
        <dbReference type="ARBA" id="ARBA00004162"/>
    </source>
</evidence>
<dbReference type="Proteomes" id="UP001321445">
    <property type="component" value="Chromosome"/>
</dbReference>
<dbReference type="PANTHER" id="PTHR35091:SF2">
    <property type="entry name" value="FLAGELLAR PROTEIN FLIL"/>
    <property type="match status" value="1"/>
</dbReference>
<dbReference type="EMBL" id="AP027370">
    <property type="protein sequence ID" value="BDY12149.1"/>
    <property type="molecule type" value="Genomic_DNA"/>
</dbReference>
<evidence type="ECO:0000256" key="8">
    <source>
        <dbReference type="ARBA" id="ARBA00022989"/>
    </source>
</evidence>
<name>A0ABN6WTQ1_9BACT</name>
<comment type="function">
    <text evidence="1 10">Controls the rotational direction of flagella during chemotaxis.</text>
</comment>
<keyword evidence="11" id="KW-0969">Cilium</keyword>
<evidence type="ECO:0000256" key="10">
    <source>
        <dbReference type="RuleBase" id="RU364125"/>
    </source>
</evidence>
<dbReference type="InterPro" id="IPR005503">
    <property type="entry name" value="FliL"/>
</dbReference>
<protein>
    <recommendedName>
        <fullName evidence="10">Flagellar protein FliL</fullName>
    </recommendedName>
</protein>
<evidence type="ECO:0000256" key="7">
    <source>
        <dbReference type="ARBA" id="ARBA00022779"/>
    </source>
</evidence>
<accession>A0ABN6WTQ1</accession>
<reference evidence="11 12" key="1">
    <citation type="submission" date="2023-03" db="EMBL/GenBank/DDBJ databases">
        <title>Description of Hydrogenimonas sp. ISO32.</title>
        <authorList>
            <person name="Mino S."/>
            <person name="Fukazawa S."/>
            <person name="Sawabe T."/>
        </authorList>
    </citation>
    <scope>NUCLEOTIDE SEQUENCE [LARGE SCALE GENOMIC DNA]</scope>
    <source>
        <strain evidence="11 12">ISO32</strain>
    </source>
</reference>
<feature type="transmembrane region" description="Helical" evidence="10">
    <location>
        <begin position="25"/>
        <end position="49"/>
    </location>
</feature>
<evidence type="ECO:0000256" key="5">
    <source>
        <dbReference type="ARBA" id="ARBA00022500"/>
    </source>
</evidence>
<organism evidence="11 12">
    <name type="scientific">Hydrogenimonas cancrithermarum</name>
    <dbReference type="NCBI Taxonomy" id="2993563"/>
    <lineage>
        <taxon>Bacteria</taxon>
        <taxon>Pseudomonadati</taxon>
        <taxon>Campylobacterota</taxon>
        <taxon>Epsilonproteobacteria</taxon>
        <taxon>Campylobacterales</taxon>
        <taxon>Hydrogenimonadaceae</taxon>
        <taxon>Hydrogenimonas</taxon>
    </lineage>
</organism>
<evidence type="ECO:0000313" key="11">
    <source>
        <dbReference type="EMBL" id="BDY12149.1"/>
    </source>
</evidence>
<keyword evidence="12" id="KW-1185">Reference proteome</keyword>
<dbReference type="PANTHER" id="PTHR35091">
    <property type="entry name" value="FLAGELLAR PROTEIN FLIL"/>
    <property type="match status" value="1"/>
</dbReference>
<proteinExistence type="inferred from homology"/>
<gene>
    <name evidence="11" type="primary">fliL</name>
    <name evidence="11" type="ORF">HCR_04610</name>
</gene>
<evidence type="ECO:0000313" key="12">
    <source>
        <dbReference type="Proteomes" id="UP001321445"/>
    </source>
</evidence>
<dbReference type="Pfam" id="PF03748">
    <property type="entry name" value="FliL"/>
    <property type="match status" value="1"/>
</dbReference>
<keyword evidence="4 10" id="KW-1003">Cell membrane</keyword>
<keyword evidence="9 10" id="KW-0472">Membrane</keyword>
<keyword evidence="5 10" id="KW-0145">Chemotaxis</keyword>
<keyword evidence="6 10" id="KW-0812">Transmembrane</keyword>
<evidence type="ECO:0000256" key="1">
    <source>
        <dbReference type="ARBA" id="ARBA00002254"/>
    </source>
</evidence>